<gene>
    <name evidence="3" type="ORF">LR48_Vigan04g134900</name>
</gene>
<dbReference type="Gramene" id="KOM41151">
    <property type="protein sequence ID" value="KOM41151"/>
    <property type="gene ID" value="LR48_Vigan04g134900"/>
</dbReference>
<dbReference type="InterPro" id="IPR000408">
    <property type="entry name" value="Reg_chr_condens"/>
</dbReference>
<proteinExistence type="predicted"/>
<dbReference type="AlphaFoldDB" id="A0A0L9UEK5"/>
<dbReference type="InterPro" id="IPR009091">
    <property type="entry name" value="RCC1/BLIP-II"/>
</dbReference>
<name>A0A0L9UEK5_PHAAN</name>
<dbReference type="STRING" id="3914.A0A0L9UEK5"/>
<dbReference type="PANTHER" id="PTHR22870">
    <property type="entry name" value="REGULATOR OF CHROMOSOME CONDENSATION"/>
    <property type="match status" value="1"/>
</dbReference>
<feature type="repeat" description="RCC1" evidence="2">
    <location>
        <begin position="64"/>
        <end position="119"/>
    </location>
</feature>
<evidence type="ECO:0000256" key="2">
    <source>
        <dbReference type="PROSITE-ProRule" id="PRU00235"/>
    </source>
</evidence>
<reference evidence="4" key="1">
    <citation type="journal article" date="2015" name="Proc. Natl. Acad. Sci. U.S.A.">
        <title>Genome sequencing of adzuki bean (Vigna angularis) provides insight into high starch and low fat accumulation and domestication.</title>
        <authorList>
            <person name="Yang K."/>
            <person name="Tian Z."/>
            <person name="Chen C."/>
            <person name="Luo L."/>
            <person name="Zhao B."/>
            <person name="Wang Z."/>
            <person name="Yu L."/>
            <person name="Li Y."/>
            <person name="Sun Y."/>
            <person name="Li W."/>
            <person name="Chen Y."/>
            <person name="Li Y."/>
            <person name="Zhang Y."/>
            <person name="Ai D."/>
            <person name="Zhao J."/>
            <person name="Shang C."/>
            <person name="Ma Y."/>
            <person name="Wu B."/>
            <person name="Wang M."/>
            <person name="Gao L."/>
            <person name="Sun D."/>
            <person name="Zhang P."/>
            <person name="Guo F."/>
            <person name="Wang W."/>
            <person name="Li Y."/>
            <person name="Wang J."/>
            <person name="Varshney R.K."/>
            <person name="Wang J."/>
            <person name="Ling H.Q."/>
            <person name="Wan P."/>
        </authorList>
    </citation>
    <scope>NUCLEOTIDE SEQUENCE</scope>
    <source>
        <strain evidence="4">cv. Jingnong 6</strain>
    </source>
</reference>
<sequence>MLSAKSIRTASWCAVRVTGESCSLSADSHNESGRCATVKPYSGTYILKKVCARKRKTFVLVDSGSVYGFGSMGFGSLGFLNRRVLDKVLEPRILEYTLKSHHVYEISTGLYHTVVFTSRTKIFGFGDNERAQLGHDTLRSCLEPTQILNRDTSEDVESM</sequence>
<dbReference type="Pfam" id="PF00415">
    <property type="entry name" value="RCC1"/>
    <property type="match status" value="1"/>
</dbReference>
<dbReference type="InterPro" id="IPR051210">
    <property type="entry name" value="Ub_ligase/GEF_domain"/>
</dbReference>
<evidence type="ECO:0000313" key="4">
    <source>
        <dbReference type="Proteomes" id="UP000053144"/>
    </source>
</evidence>
<dbReference type="PROSITE" id="PS50012">
    <property type="entry name" value="RCC1_3"/>
    <property type="match status" value="1"/>
</dbReference>
<protein>
    <submittedName>
        <fullName evidence="3">Uncharacterized protein</fullName>
    </submittedName>
</protein>
<dbReference type="EMBL" id="CM003374">
    <property type="protein sequence ID" value="KOM41151.1"/>
    <property type="molecule type" value="Genomic_DNA"/>
</dbReference>
<dbReference type="Proteomes" id="UP000053144">
    <property type="component" value="Chromosome 4"/>
</dbReference>
<accession>A0A0L9UEK5</accession>
<dbReference type="PANTHER" id="PTHR22870:SF451">
    <property type="entry name" value="MJK13.9 PROTEIN"/>
    <property type="match status" value="1"/>
</dbReference>
<evidence type="ECO:0000256" key="1">
    <source>
        <dbReference type="ARBA" id="ARBA00022737"/>
    </source>
</evidence>
<dbReference type="SUPFAM" id="SSF50985">
    <property type="entry name" value="RCC1/BLIP-II"/>
    <property type="match status" value="1"/>
</dbReference>
<evidence type="ECO:0000313" key="3">
    <source>
        <dbReference type="EMBL" id="KOM41151.1"/>
    </source>
</evidence>
<organism evidence="3 4">
    <name type="scientific">Phaseolus angularis</name>
    <name type="common">Azuki bean</name>
    <name type="synonym">Vigna angularis</name>
    <dbReference type="NCBI Taxonomy" id="3914"/>
    <lineage>
        <taxon>Eukaryota</taxon>
        <taxon>Viridiplantae</taxon>
        <taxon>Streptophyta</taxon>
        <taxon>Embryophyta</taxon>
        <taxon>Tracheophyta</taxon>
        <taxon>Spermatophyta</taxon>
        <taxon>Magnoliopsida</taxon>
        <taxon>eudicotyledons</taxon>
        <taxon>Gunneridae</taxon>
        <taxon>Pentapetalae</taxon>
        <taxon>rosids</taxon>
        <taxon>fabids</taxon>
        <taxon>Fabales</taxon>
        <taxon>Fabaceae</taxon>
        <taxon>Papilionoideae</taxon>
        <taxon>50 kb inversion clade</taxon>
        <taxon>NPAAA clade</taxon>
        <taxon>indigoferoid/millettioid clade</taxon>
        <taxon>Phaseoleae</taxon>
        <taxon>Vigna</taxon>
    </lineage>
</organism>
<dbReference type="Gene3D" id="2.130.10.30">
    <property type="entry name" value="Regulator of chromosome condensation 1/beta-lactamase-inhibitor protein II"/>
    <property type="match status" value="1"/>
</dbReference>
<keyword evidence="1" id="KW-0677">Repeat</keyword>